<keyword evidence="4 6" id="KW-0472">Membrane</keyword>
<keyword evidence="3 6" id="KW-1133">Transmembrane helix</keyword>
<comment type="caution">
    <text evidence="7">The sequence shown here is derived from an EMBL/GenBank/DDBJ whole genome shotgun (WGS) entry which is preliminary data.</text>
</comment>
<dbReference type="AlphaFoldDB" id="A0A0F9XX00"/>
<evidence type="ECO:0000256" key="2">
    <source>
        <dbReference type="ARBA" id="ARBA00022692"/>
    </source>
</evidence>
<evidence type="ECO:0000256" key="4">
    <source>
        <dbReference type="ARBA" id="ARBA00023136"/>
    </source>
</evidence>
<keyword evidence="2 6" id="KW-0812">Transmembrane</keyword>
<comment type="subcellular location">
    <subcellularLocation>
        <location evidence="1">Membrane</location>
        <topology evidence="1">Multi-pass membrane protein</topology>
    </subcellularLocation>
</comment>
<organism evidence="7">
    <name type="scientific">marine sediment metagenome</name>
    <dbReference type="NCBI Taxonomy" id="412755"/>
    <lineage>
        <taxon>unclassified sequences</taxon>
        <taxon>metagenomes</taxon>
        <taxon>ecological metagenomes</taxon>
    </lineage>
</organism>
<protein>
    <recommendedName>
        <fullName evidence="8">Orotate phosphoribosyltransferase</fullName>
    </recommendedName>
</protein>
<dbReference type="InterPro" id="IPR019109">
    <property type="entry name" value="MamF_MmsF"/>
</dbReference>
<dbReference type="Pfam" id="PF09685">
    <property type="entry name" value="MamF_MmsF"/>
    <property type="match status" value="1"/>
</dbReference>
<name>A0A0F9XX00_9ZZZZ</name>
<evidence type="ECO:0000256" key="5">
    <source>
        <dbReference type="SAM" id="MobiDB-lite"/>
    </source>
</evidence>
<evidence type="ECO:0000313" key="7">
    <source>
        <dbReference type="EMBL" id="KKO03922.1"/>
    </source>
</evidence>
<feature type="compositionally biased region" description="Pro residues" evidence="5">
    <location>
        <begin position="9"/>
        <end position="23"/>
    </location>
</feature>
<reference evidence="7" key="1">
    <citation type="journal article" date="2015" name="Nature">
        <title>Complex archaea that bridge the gap between prokaryotes and eukaryotes.</title>
        <authorList>
            <person name="Spang A."/>
            <person name="Saw J.H."/>
            <person name="Jorgensen S.L."/>
            <person name="Zaremba-Niedzwiedzka K."/>
            <person name="Martijn J."/>
            <person name="Lind A.E."/>
            <person name="van Eijk R."/>
            <person name="Schleper C."/>
            <person name="Guy L."/>
            <person name="Ettema T.J."/>
        </authorList>
    </citation>
    <scope>NUCLEOTIDE SEQUENCE</scope>
</reference>
<evidence type="ECO:0000256" key="3">
    <source>
        <dbReference type="ARBA" id="ARBA00022989"/>
    </source>
</evidence>
<feature type="region of interest" description="Disordered" evidence="5">
    <location>
        <begin position="1"/>
        <end position="25"/>
    </location>
</feature>
<gene>
    <name evidence="7" type="ORF">LCGC14_0093490</name>
</gene>
<feature type="transmembrane region" description="Helical" evidence="6">
    <location>
        <begin position="30"/>
        <end position="55"/>
    </location>
</feature>
<evidence type="ECO:0008006" key="8">
    <source>
        <dbReference type="Google" id="ProtNLM"/>
    </source>
</evidence>
<evidence type="ECO:0000256" key="1">
    <source>
        <dbReference type="ARBA" id="ARBA00004141"/>
    </source>
</evidence>
<accession>A0A0F9XX00</accession>
<proteinExistence type="predicted"/>
<dbReference type="EMBL" id="LAZR01000025">
    <property type="protein sequence ID" value="KKO03922.1"/>
    <property type="molecule type" value="Genomic_DNA"/>
</dbReference>
<feature type="transmembrane region" description="Helical" evidence="6">
    <location>
        <begin position="98"/>
        <end position="117"/>
    </location>
</feature>
<sequence length="135" mass="14806">MTDEMITPQPSPTPETPQPPGTPGPEARQWALIAHLSGFLACVLPGIGQLIGPLIVWQLKKDQDPFIDDQAKEALNFQITVSLLMVLSFVLMLVVIGFFLMGLVAIGAIVLMIIAAIKSNEGTAYRYPFCWRLIK</sequence>
<evidence type="ECO:0000256" key="6">
    <source>
        <dbReference type="SAM" id="Phobius"/>
    </source>
</evidence>
<feature type="transmembrane region" description="Helical" evidence="6">
    <location>
        <begin position="75"/>
        <end position="92"/>
    </location>
</feature>